<dbReference type="InterPro" id="IPR011990">
    <property type="entry name" value="TPR-like_helical_dom_sf"/>
</dbReference>
<dbReference type="InterPro" id="IPR046960">
    <property type="entry name" value="PPR_At4g14850-like_plant"/>
</dbReference>
<dbReference type="PANTHER" id="PTHR47926">
    <property type="entry name" value="PENTATRICOPEPTIDE REPEAT-CONTAINING PROTEIN"/>
    <property type="match status" value="1"/>
</dbReference>
<dbReference type="GO" id="GO:0009451">
    <property type="term" value="P:RNA modification"/>
    <property type="evidence" value="ECO:0007669"/>
    <property type="project" value="InterPro"/>
</dbReference>
<protein>
    <recommendedName>
        <fullName evidence="5">Pentatricopeptide repeat-containing protein</fullName>
    </recommendedName>
</protein>
<dbReference type="AlphaFoldDB" id="A0AAV7EYZ0"/>
<proteinExistence type="predicted"/>
<gene>
    <name evidence="3" type="ORF">H6P81_005666</name>
</gene>
<dbReference type="SUPFAM" id="SSF48452">
    <property type="entry name" value="TPR-like"/>
    <property type="match status" value="1"/>
</dbReference>
<keyword evidence="4" id="KW-1185">Reference proteome</keyword>
<accession>A0AAV7EYZ0</accession>
<dbReference type="PANTHER" id="PTHR47926:SF426">
    <property type="entry name" value="TETRATRICOPEPTIDE-LIKE HELICAL DOMAIN SUPERFAMILY, DYW DOMAIN-CONTAINING PROTEIN"/>
    <property type="match status" value="1"/>
</dbReference>
<name>A0AAV7EYZ0_ARIFI</name>
<dbReference type="InterPro" id="IPR046848">
    <property type="entry name" value="E_motif"/>
</dbReference>
<dbReference type="NCBIfam" id="TIGR00756">
    <property type="entry name" value="PPR"/>
    <property type="match status" value="3"/>
</dbReference>
<dbReference type="Pfam" id="PF01535">
    <property type="entry name" value="PPR"/>
    <property type="match status" value="6"/>
</dbReference>
<keyword evidence="1" id="KW-0677">Repeat</keyword>
<dbReference type="InterPro" id="IPR002885">
    <property type="entry name" value="PPR_rpt"/>
</dbReference>
<dbReference type="Proteomes" id="UP000825729">
    <property type="component" value="Unassembled WGS sequence"/>
</dbReference>
<dbReference type="FunFam" id="1.25.40.10:FF:000090">
    <property type="entry name" value="Pentatricopeptide repeat-containing protein, chloroplastic"/>
    <property type="match status" value="1"/>
</dbReference>
<reference evidence="3 4" key="1">
    <citation type="submission" date="2021-07" db="EMBL/GenBank/DDBJ databases">
        <title>The Aristolochia fimbriata genome: insights into angiosperm evolution, floral development and chemical biosynthesis.</title>
        <authorList>
            <person name="Jiao Y."/>
        </authorList>
    </citation>
    <scope>NUCLEOTIDE SEQUENCE [LARGE SCALE GENOMIC DNA]</scope>
    <source>
        <strain evidence="3">IBCAS-2021</strain>
        <tissue evidence="3">Leaf</tissue>
    </source>
</reference>
<sequence length="471" mass="50401">MSNHQQLVGLTKLLSSHVNQGLLHQALDVFRDMVSSPSLSPDPFVFALGLKGIALLNLPRAGTVVHARCHKAGLLANPFVSSSLIHMYGKCVSTRAARQVFDETPNRNVVVWNTMISLYCVHNQISSGIRLFSLMDVPPIVSTFNSIITALSGSQSMASRAIDFCRLMQLSGIRPNFITVISLLPACIGAAALGVVREIHGFSVRNHMYPHSHISSGLVEAYGRCGCLSSSYKVFGEIPEKDVVTWSTMVSACALNGEAAMALNVFHQMELMKIRPDGVAFLGVLKACSHAGFPDDALYYFSRMCGHYRIEAGSDHYACLVDVLGRAGRLSEAYDVIKGMPMKATASAWGALLAACRTYGNVELAEIAGEVLFEIEPDNAGNYVQLASIYSSAGRFEEAERVRKAKEARSVKSLPGESCLVGSSLESYECSLSQASSTSEALGEIAGSAAAAAASSYSSSVSQSKVDSLAF</sequence>
<evidence type="ECO:0008006" key="5">
    <source>
        <dbReference type="Google" id="ProtNLM"/>
    </source>
</evidence>
<comment type="caution">
    <text evidence="3">The sequence shown here is derived from an EMBL/GenBank/DDBJ whole genome shotgun (WGS) entry which is preliminary data.</text>
</comment>
<dbReference type="PROSITE" id="PS51375">
    <property type="entry name" value="PPR"/>
    <property type="match status" value="1"/>
</dbReference>
<evidence type="ECO:0000313" key="3">
    <source>
        <dbReference type="EMBL" id="KAG9452762.1"/>
    </source>
</evidence>
<dbReference type="Pfam" id="PF20431">
    <property type="entry name" value="E_motif"/>
    <property type="match status" value="1"/>
</dbReference>
<dbReference type="EMBL" id="JAINDJ010000003">
    <property type="protein sequence ID" value="KAG9452762.1"/>
    <property type="molecule type" value="Genomic_DNA"/>
</dbReference>
<feature type="repeat" description="PPR" evidence="2">
    <location>
        <begin position="242"/>
        <end position="276"/>
    </location>
</feature>
<dbReference type="Gene3D" id="1.25.40.10">
    <property type="entry name" value="Tetratricopeptide repeat domain"/>
    <property type="match status" value="3"/>
</dbReference>
<dbReference type="GO" id="GO:0003723">
    <property type="term" value="F:RNA binding"/>
    <property type="evidence" value="ECO:0007669"/>
    <property type="project" value="InterPro"/>
</dbReference>
<evidence type="ECO:0000256" key="1">
    <source>
        <dbReference type="ARBA" id="ARBA00022737"/>
    </source>
</evidence>
<evidence type="ECO:0000256" key="2">
    <source>
        <dbReference type="PROSITE-ProRule" id="PRU00708"/>
    </source>
</evidence>
<evidence type="ECO:0000313" key="4">
    <source>
        <dbReference type="Proteomes" id="UP000825729"/>
    </source>
</evidence>
<organism evidence="3 4">
    <name type="scientific">Aristolochia fimbriata</name>
    <name type="common">White veined hardy Dutchman's pipe vine</name>
    <dbReference type="NCBI Taxonomy" id="158543"/>
    <lineage>
        <taxon>Eukaryota</taxon>
        <taxon>Viridiplantae</taxon>
        <taxon>Streptophyta</taxon>
        <taxon>Embryophyta</taxon>
        <taxon>Tracheophyta</taxon>
        <taxon>Spermatophyta</taxon>
        <taxon>Magnoliopsida</taxon>
        <taxon>Magnoliidae</taxon>
        <taxon>Piperales</taxon>
        <taxon>Aristolochiaceae</taxon>
        <taxon>Aristolochia</taxon>
    </lineage>
</organism>